<protein>
    <submittedName>
        <fullName evidence="2">Uncharacterized protein</fullName>
    </submittedName>
</protein>
<evidence type="ECO:0000313" key="2">
    <source>
        <dbReference type="EMBL" id="MEY6433036.1"/>
    </source>
</evidence>
<comment type="caution">
    <text evidence="2">The sequence shown here is derived from an EMBL/GenBank/DDBJ whole genome shotgun (WGS) entry which is preliminary data.</text>
</comment>
<proteinExistence type="predicted"/>
<dbReference type="RefSeq" id="WP_369667417.1">
    <property type="nucleotide sequence ID" value="NZ_JBDKXB010000014.1"/>
</dbReference>
<name>A0ABV4BEX2_9GAMM</name>
<gene>
    <name evidence="2" type="ORF">ABC977_11535</name>
</gene>
<keyword evidence="3" id="KW-1185">Reference proteome</keyword>
<evidence type="ECO:0000313" key="3">
    <source>
        <dbReference type="Proteomes" id="UP001564408"/>
    </source>
</evidence>
<organism evidence="2 3">
    <name type="scientific">Thioalkalicoccus limnaeus</name>
    <dbReference type="NCBI Taxonomy" id="120681"/>
    <lineage>
        <taxon>Bacteria</taxon>
        <taxon>Pseudomonadati</taxon>
        <taxon>Pseudomonadota</taxon>
        <taxon>Gammaproteobacteria</taxon>
        <taxon>Chromatiales</taxon>
        <taxon>Chromatiaceae</taxon>
        <taxon>Thioalkalicoccus</taxon>
    </lineage>
</organism>
<keyword evidence="1" id="KW-0472">Membrane</keyword>
<dbReference type="EMBL" id="JBDKXB010000014">
    <property type="protein sequence ID" value="MEY6433036.1"/>
    <property type="molecule type" value="Genomic_DNA"/>
</dbReference>
<feature type="transmembrane region" description="Helical" evidence="1">
    <location>
        <begin position="94"/>
        <end position="114"/>
    </location>
</feature>
<sequence>MEAPDRWTRLRTQVAQWMIVVGAALFASVYLALIVVYLFFSEDKWVIEVAKAHFAATIGLPLAAVAALFVVSIFEITTGKIEFEGLGFKFTGASGPVIMWVVCFLAISGAIALLW</sequence>
<keyword evidence="1" id="KW-0812">Transmembrane</keyword>
<evidence type="ECO:0000256" key="1">
    <source>
        <dbReference type="SAM" id="Phobius"/>
    </source>
</evidence>
<keyword evidence="1" id="KW-1133">Transmembrane helix</keyword>
<feature type="transmembrane region" description="Helical" evidence="1">
    <location>
        <begin position="14"/>
        <end position="40"/>
    </location>
</feature>
<reference evidence="2 3" key="1">
    <citation type="submission" date="2024-05" db="EMBL/GenBank/DDBJ databases">
        <title>Genome Sequence and Characterization of the New Strain Purple Sulfur Bacterium of Genus Thioalkalicoccus.</title>
        <authorList>
            <person name="Bryantseva I.A."/>
            <person name="Kyndt J.A."/>
            <person name="Imhoff J.F."/>
        </authorList>
    </citation>
    <scope>NUCLEOTIDE SEQUENCE [LARGE SCALE GENOMIC DNA]</scope>
    <source>
        <strain evidence="2 3">Um2</strain>
    </source>
</reference>
<dbReference type="Proteomes" id="UP001564408">
    <property type="component" value="Unassembled WGS sequence"/>
</dbReference>
<feature type="transmembrane region" description="Helical" evidence="1">
    <location>
        <begin position="52"/>
        <end position="74"/>
    </location>
</feature>
<accession>A0ABV4BEX2</accession>